<dbReference type="InterPro" id="IPR022192">
    <property type="entry name" value="SUV3_C"/>
</dbReference>
<evidence type="ECO:0000313" key="3">
    <source>
        <dbReference type="EMBL" id="KAK9930851.1"/>
    </source>
</evidence>
<dbReference type="Pfam" id="PF18147">
    <property type="entry name" value="Suv3_C_1"/>
    <property type="match status" value="1"/>
</dbReference>
<keyword evidence="4" id="KW-1185">Reference proteome</keyword>
<gene>
    <name evidence="3" type="ORF">M0R45_018159</name>
</gene>
<dbReference type="Gene3D" id="1.20.272.40">
    <property type="match status" value="1"/>
</dbReference>
<dbReference type="AlphaFoldDB" id="A0AAW1X4A1"/>
<feature type="domain" description="ATP-dependent RNA helicase SUV3 C-terminal" evidence="1">
    <location>
        <begin position="164"/>
        <end position="211"/>
    </location>
</feature>
<dbReference type="Proteomes" id="UP001457282">
    <property type="component" value="Unassembled WGS sequence"/>
</dbReference>
<protein>
    <recommendedName>
        <fullName evidence="5">RNA helicase</fullName>
    </recommendedName>
</protein>
<dbReference type="Pfam" id="PF12513">
    <property type="entry name" value="SUV3_C"/>
    <property type="match status" value="1"/>
</dbReference>
<dbReference type="EMBL" id="JBEDUW010000004">
    <property type="protein sequence ID" value="KAK9930851.1"/>
    <property type="molecule type" value="Genomic_DNA"/>
</dbReference>
<evidence type="ECO:0000259" key="2">
    <source>
        <dbReference type="Pfam" id="PF18147"/>
    </source>
</evidence>
<feature type="domain" description="Suv3 C-terminal" evidence="2">
    <location>
        <begin position="98"/>
        <end position="139"/>
    </location>
</feature>
<dbReference type="Gene3D" id="1.20.58.1080">
    <property type="match status" value="1"/>
</dbReference>
<sequence>MTMGWDPNVKGKVSIGRGVVVRHGVPNGNCEKHGGYVLVKKLCRLAVGDTSSDTVICFWLKSMKFMMRDLNFEMEHFVENATLSDNYFIADCEEIMKVAALIDELPLGLHDKYLFCISPVDLSDDISSQGLTQFAQNYAKRGIVLLRKIFTPGTLEIPKTPAALKELESIHKVLDLYVWLSFRLEESFPDRELASSQKSICHLLIEEFLERFGWQKQKPKAKRLASNTTLTSLLSQKTRHYL</sequence>
<organism evidence="3 4">
    <name type="scientific">Rubus argutus</name>
    <name type="common">Southern blackberry</name>
    <dbReference type="NCBI Taxonomy" id="59490"/>
    <lineage>
        <taxon>Eukaryota</taxon>
        <taxon>Viridiplantae</taxon>
        <taxon>Streptophyta</taxon>
        <taxon>Embryophyta</taxon>
        <taxon>Tracheophyta</taxon>
        <taxon>Spermatophyta</taxon>
        <taxon>Magnoliopsida</taxon>
        <taxon>eudicotyledons</taxon>
        <taxon>Gunneridae</taxon>
        <taxon>Pentapetalae</taxon>
        <taxon>rosids</taxon>
        <taxon>fabids</taxon>
        <taxon>Rosales</taxon>
        <taxon>Rosaceae</taxon>
        <taxon>Rosoideae</taxon>
        <taxon>Rosoideae incertae sedis</taxon>
        <taxon>Rubus</taxon>
    </lineage>
</organism>
<evidence type="ECO:0008006" key="5">
    <source>
        <dbReference type="Google" id="ProtNLM"/>
    </source>
</evidence>
<evidence type="ECO:0000313" key="4">
    <source>
        <dbReference type="Proteomes" id="UP001457282"/>
    </source>
</evidence>
<proteinExistence type="predicted"/>
<name>A0AAW1X4A1_RUBAR</name>
<evidence type="ECO:0000259" key="1">
    <source>
        <dbReference type="Pfam" id="PF12513"/>
    </source>
</evidence>
<comment type="caution">
    <text evidence="3">The sequence shown here is derived from an EMBL/GenBank/DDBJ whole genome shotgun (WGS) entry which is preliminary data.</text>
</comment>
<reference evidence="3 4" key="1">
    <citation type="journal article" date="2023" name="G3 (Bethesda)">
        <title>A chromosome-length genome assembly and annotation of blackberry (Rubus argutus, cv. 'Hillquist').</title>
        <authorList>
            <person name="Bruna T."/>
            <person name="Aryal R."/>
            <person name="Dudchenko O."/>
            <person name="Sargent D.J."/>
            <person name="Mead D."/>
            <person name="Buti M."/>
            <person name="Cavallini A."/>
            <person name="Hytonen T."/>
            <person name="Andres J."/>
            <person name="Pham M."/>
            <person name="Weisz D."/>
            <person name="Mascagni F."/>
            <person name="Usai G."/>
            <person name="Natali L."/>
            <person name="Bassil N."/>
            <person name="Fernandez G.E."/>
            <person name="Lomsadze A."/>
            <person name="Armour M."/>
            <person name="Olukolu B."/>
            <person name="Poorten T."/>
            <person name="Britton C."/>
            <person name="Davik J."/>
            <person name="Ashrafi H."/>
            <person name="Aiden E.L."/>
            <person name="Borodovsky M."/>
            <person name="Worthington M."/>
        </authorList>
    </citation>
    <scope>NUCLEOTIDE SEQUENCE [LARGE SCALE GENOMIC DNA]</scope>
    <source>
        <strain evidence="3">PI 553951</strain>
    </source>
</reference>
<accession>A0AAW1X4A1</accession>
<dbReference type="InterPro" id="IPR041082">
    <property type="entry name" value="Suv3_C_1"/>
</dbReference>